<protein>
    <submittedName>
        <fullName evidence="1">Uncharacterized protein</fullName>
    </submittedName>
</protein>
<reference evidence="1" key="1">
    <citation type="submission" date="2021-05" db="EMBL/GenBank/DDBJ databases">
        <title>Molecular characterization for Shewanella algae harboring chromosomal blaOXA-55-like strains isolated from clinical and environment sample.</title>
        <authorList>
            <person name="Ohama Y."/>
            <person name="Aoki K."/>
            <person name="Harada S."/>
            <person name="Moriya K."/>
            <person name="Ishii Y."/>
            <person name="Tateda K."/>
        </authorList>
    </citation>
    <scope>NUCLEOTIDE SEQUENCE</scope>
    <source>
        <strain evidence="1">TUM17379</strain>
    </source>
</reference>
<sequence length="74" mass="8070">MMRSSLTKGSSLSHTAYLSAAVAAATELTNKNQQLTLFKSSYPKANNSASQPKGLKLLILLSIKTLEQRKGYLR</sequence>
<accession>A0AAD1K9S8</accession>
<dbReference type="EMBL" id="AP024613">
    <property type="protein sequence ID" value="BCV45285.1"/>
    <property type="molecule type" value="Genomic_DNA"/>
</dbReference>
<dbReference type="AlphaFoldDB" id="A0AAD1K9S8"/>
<dbReference type="Proteomes" id="UP000825078">
    <property type="component" value="Chromosome"/>
</dbReference>
<evidence type="ECO:0000313" key="2">
    <source>
        <dbReference type="Proteomes" id="UP000825078"/>
    </source>
</evidence>
<evidence type="ECO:0000313" key="1">
    <source>
        <dbReference type="EMBL" id="BCV45285.1"/>
    </source>
</evidence>
<organism evidence="1 2">
    <name type="scientific">Shewanella algae</name>
    <dbReference type="NCBI Taxonomy" id="38313"/>
    <lineage>
        <taxon>Bacteria</taxon>
        <taxon>Pseudomonadati</taxon>
        <taxon>Pseudomonadota</taxon>
        <taxon>Gammaproteobacteria</taxon>
        <taxon>Alteromonadales</taxon>
        <taxon>Shewanellaceae</taxon>
        <taxon>Shewanella</taxon>
    </lineage>
</organism>
<gene>
    <name evidence="1" type="ORF">TUM17379_23030</name>
</gene>
<proteinExistence type="predicted"/>
<name>A0AAD1K9S8_9GAMM</name>